<sequence length="515" mass="58811">MKKTILFTAILAVGLNLTSCEDFLSEDNPNKIPVENYFTTENDVERAVYGAYMALRSGSCMGEGSTMYTEERSDNTGRLDNQSSAGEPFQFTDFSLLPSNTYLKSHWQAMYKTVNNANFALKGIQTVTFSDEKEKDNYEAEARFVRALVYFDIVRKWGDAPLVTSYLATPAEIEAHTFREDKKKIYEQIVEDLEFGIEKSTLPNHQPEGNKGRANKAAMAGLLGKVYLTMAHVLDTQNRKEYLNSAKTYLEMCLGMKQFNRLNEVTYDDNAQTGLFAVANKSTCPEILFQIVYKQGDKDYHSSIAADNQSIGITCNSQYPSKGQGTYVNEDLVNEYEATDKRKAFSVVYADNPKAMAYCITKFRDTSDAAGTLAYGGNDWIILRYADVILMMAEVYEALGEETKAIPYLDEVRERAGLPGYIESIQNTDYRSKYPTLKLAILHERRVELAFENQRWYDLLRFFTIDELVTYMHAKDPNCYGISNLQNFNEKDIYYPIPYDEWKLNPEGMYQNEGY</sequence>
<evidence type="ECO:0000313" key="10">
    <source>
        <dbReference type="Proteomes" id="UP000260862"/>
    </source>
</evidence>
<dbReference type="AlphaFoldDB" id="A0A3E4N7Y5"/>
<evidence type="ECO:0000256" key="1">
    <source>
        <dbReference type="ARBA" id="ARBA00004442"/>
    </source>
</evidence>
<evidence type="ECO:0000256" key="2">
    <source>
        <dbReference type="ARBA" id="ARBA00006275"/>
    </source>
</evidence>
<dbReference type="GO" id="GO:0009279">
    <property type="term" value="C:cell outer membrane"/>
    <property type="evidence" value="ECO:0007669"/>
    <property type="project" value="UniProtKB-SubCell"/>
</dbReference>
<dbReference type="Gene3D" id="1.25.40.390">
    <property type="match status" value="1"/>
</dbReference>
<protein>
    <submittedName>
        <fullName evidence="9">RagB/SusD family nutrient uptake outer membrane protein</fullName>
    </submittedName>
</protein>
<evidence type="ECO:0000256" key="5">
    <source>
        <dbReference type="ARBA" id="ARBA00023237"/>
    </source>
</evidence>
<evidence type="ECO:0000259" key="8">
    <source>
        <dbReference type="Pfam" id="PF14322"/>
    </source>
</evidence>
<name>A0A3E4N7Y5_9BACT</name>
<evidence type="ECO:0000259" key="7">
    <source>
        <dbReference type="Pfam" id="PF07980"/>
    </source>
</evidence>
<gene>
    <name evidence="9" type="ORF">DXD04_00890</name>
</gene>
<dbReference type="InterPro" id="IPR012944">
    <property type="entry name" value="SusD_RagB_dom"/>
</dbReference>
<dbReference type="Pfam" id="PF14322">
    <property type="entry name" value="SusD-like_3"/>
    <property type="match status" value="1"/>
</dbReference>
<evidence type="ECO:0000256" key="6">
    <source>
        <dbReference type="SAM" id="MobiDB-lite"/>
    </source>
</evidence>
<dbReference type="RefSeq" id="WP_117670059.1">
    <property type="nucleotide sequence ID" value="NZ_CABOGR010000001.1"/>
</dbReference>
<proteinExistence type="inferred from homology"/>
<evidence type="ECO:0000313" key="9">
    <source>
        <dbReference type="EMBL" id="RGK58486.1"/>
    </source>
</evidence>
<keyword evidence="3" id="KW-0732">Signal</keyword>
<dbReference type="CDD" id="cd08977">
    <property type="entry name" value="SusD"/>
    <property type="match status" value="1"/>
</dbReference>
<keyword evidence="10" id="KW-1185">Reference proteome</keyword>
<comment type="caution">
    <text evidence="9">The sequence shown here is derived from an EMBL/GenBank/DDBJ whole genome shotgun (WGS) entry which is preliminary data.</text>
</comment>
<feature type="domain" description="RagB/SusD" evidence="7">
    <location>
        <begin position="355"/>
        <end position="515"/>
    </location>
</feature>
<keyword evidence="5" id="KW-0998">Cell outer membrane</keyword>
<dbReference type="InterPro" id="IPR011990">
    <property type="entry name" value="TPR-like_helical_dom_sf"/>
</dbReference>
<comment type="subcellular location">
    <subcellularLocation>
        <location evidence="1">Cell outer membrane</location>
    </subcellularLocation>
</comment>
<evidence type="ECO:0000256" key="4">
    <source>
        <dbReference type="ARBA" id="ARBA00023136"/>
    </source>
</evidence>
<dbReference type="EMBL" id="QSQT01000001">
    <property type="protein sequence ID" value="RGK58486.1"/>
    <property type="molecule type" value="Genomic_DNA"/>
</dbReference>
<comment type="similarity">
    <text evidence="2">Belongs to the SusD family.</text>
</comment>
<dbReference type="Proteomes" id="UP000260862">
    <property type="component" value="Unassembled WGS sequence"/>
</dbReference>
<keyword evidence="4" id="KW-0472">Membrane</keyword>
<evidence type="ECO:0000256" key="3">
    <source>
        <dbReference type="ARBA" id="ARBA00022729"/>
    </source>
</evidence>
<feature type="domain" description="SusD-like N-terminal" evidence="8">
    <location>
        <begin position="22"/>
        <end position="228"/>
    </location>
</feature>
<dbReference type="InterPro" id="IPR033985">
    <property type="entry name" value="SusD-like_N"/>
</dbReference>
<dbReference type="Pfam" id="PF07980">
    <property type="entry name" value="SusD_RagB"/>
    <property type="match status" value="1"/>
</dbReference>
<feature type="region of interest" description="Disordered" evidence="6">
    <location>
        <begin position="65"/>
        <end position="84"/>
    </location>
</feature>
<accession>A0A3E4N7Y5</accession>
<dbReference type="SUPFAM" id="SSF48452">
    <property type="entry name" value="TPR-like"/>
    <property type="match status" value="1"/>
</dbReference>
<reference evidence="9 10" key="1">
    <citation type="submission" date="2018-08" db="EMBL/GenBank/DDBJ databases">
        <title>A genome reference for cultivated species of the human gut microbiota.</title>
        <authorList>
            <person name="Zou Y."/>
            <person name="Xue W."/>
            <person name="Luo G."/>
        </authorList>
    </citation>
    <scope>NUCLEOTIDE SEQUENCE [LARGE SCALE GENOMIC DNA]</scope>
    <source>
        <strain evidence="9 10">TF10-3AC</strain>
    </source>
</reference>
<organism evidence="9 10">
    <name type="scientific">Phocaeicola plebeius</name>
    <dbReference type="NCBI Taxonomy" id="310297"/>
    <lineage>
        <taxon>Bacteria</taxon>
        <taxon>Pseudomonadati</taxon>
        <taxon>Bacteroidota</taxon>
        <taxon>Bacteroidia</taxon>
        <taxon>Bacteroidales</taxon>
        <taxon>Bacteroidaceae</taxon>
        <taxon>Phocaeicola</taxon>
    </lineage>
</organism>